<evidence type="ECO:0000313" key="2">
    <source>
        <dbReference type="EMBL" id="SVD31399.1"/>
    </source>
</evidence>
<dbReference type="AlphaFoldDB" id="A0A382UAX2"/>
<sequence length="206" mass="24127">MADGNETFEDQLEQEREGENWDSASNCIGSIAIIKWLRNQKEPESRDWWYMWMAAISSFFSELKIGVEDFKKYQTIGVGLANEHPHRHLLVKKFYYFEDNEIKAGLLAHLQIFVEIEKQYAEPAYEEHQEMIDSIFEDEFDQNPESIEEIKKACEEIVDKSREQGLDKYKAPPLASKPKEKKKKGKKGNKYEKIEIMLRAMALIAV</sequence>
<protein>
    <submittedName>
        <fullName evidence="2">Uncharacterized protein</fullName>
    </submittedName>
</protein>
<feature type="compositionally biased region" description="Basic residues" evidence="1">
    <location>
        <begin position="179"/>
        <end position="188"/>
    </location>
</feature>
<evidence type="ECO:0000256" key="1">
    <source>
        <dbReference type="SAM" id="MobiDB-lite"/>
    </source>
</evidence>
<gene>
    <name evidence="2" type="ORF">METZ01_LOCUS384253</name>
</gene>
<accession>A0A382UAX2</accession>
<proteinExistence type="predicted"/>
<feature type="non-terminal residue" evidence="2">
    <location>
        <position position="206"/>
    </location>
</feature>
<feature type="region of interest" description="Disordered" evidence="1">
    <location>
        <begin position="163"/>
        <end position="188"/>
    </location>
</feature>
<organism evidence="2">
    <name type="scientific">marine metagenome</name>
    <dbReference type="NCBI Taxonomy" id="408172"/>
    <lineage>
        <taxon>unclassified sequences</taxon>
        <taxon>metagenomes</taxon>
        <taxon>ecological metagenomes</taxon>
    </lineage>
</organism>
<reference evidence="2" key="1">
    <citation type="submission" date="2018-05" db="EMBL/GenBank/DDBJ databases">
        <authorList>
            <person name="Lanie J.A."/>
            <person name="Ng W.-L."/>
            <person name="Kazmierczak K.M."/>
            <person name="Andrzejewski T.M."/>
            <person name="Davidsen T.M."/>
            <person name="Wayne K.J."/>
            <person name="Tettelin H."/>
            <person name="Glass J.I."/>
            <person name="Rusch D."/>
            <person name="Podicherti R."/>
            <person name="Tsui H.-C.T."/>
            <person name="Winkler M.E."/>
        </authorList>
    </citation>
    <scope>NUCLEOTIDE SEQUENCE</scope>
</reference>
<dbReference type="EMBL" id="UINC01142829">
    <property type="protein sequence ID" value="SVD31399.1"/>
    <property type="molecule type" value="Genomic_DNA"/>
</dbReference>
<name>A0A382UAX2_9ZZZZ</name>